<keyword evidence="6" id="KW-0732">Signal</keyword>
<keyword evidence="11 19" id="KW-0472">Membrane</keyword>
<dbReference type="Gene3D" id="2.70.170.10">
    <property type="entry name" value="Neurotransmitter-gated ion-channel ligand-binding domain"/>
    <property type="match status" value="1"/>
</dbReference>
<evidence type="ECO:0000256" key="9">
    <source>
        <dbReference type="ARBA" id="ARBA00023018"/>
    </source>
</evidence>
<keyword evidence="16" id="KW-1071">Ligand-gated ion channel</keyword>
<evidence type="ECO:0000256" key="2">
    <source>
        <dbReference type="ARBA" id="ARBA00009237"/>
    </source>
</evidence>
<comment type="similarity">
    <text evidence="1">Belongs to the MsrB Met sulfoxide reductase family.</text>
</comment>
<dbReference type="InterPro" id="IPR018000">
    <property type="entry name" value="Neurotransmitter_ion_chnl_CS"/>
</dbReference>
<evidence type="ECO:0000313" key="22">
    <source>
        <dbReference type="WBParaSite" id="TCONS_00011948.p1"/>
    </source>
</evidence>
<evidence type="ECO:0000256" key="4">
    <source>
        <dbReference type="ARBA" id="ARBA00022475"/>
    </source>
</evidence>
<dbReference type="Gene3D" id="1.20.58.390">
    <property type="entry name" value="Neurotransmitter-gated ion-channel transmembrane domain"/>
    <property type="match status" value="1"/>
</dbReference>
<sequence>KCIKKKKQSLVMKTLVTYTFEIISYCMLSQKLYSILNIIYTNRRGLDKLNTKKNPKEISDNEWKNVLSPDEYHVTRESGTEPKFSGEYDKFFKPGKYTCKCCGIDLFLSENKFDSGCGWPAFDKSVGEDLNIIRLEDTSYGRIRTEVRCKNCNAHLGHVFDDGPKNTTGERYCINIILLNIKYLNKFLNEYYMIKRCIFIEQNTFYVFYYFFIIFNLVGCFNTTVVLYRDLLRNYEADVRPSIKHDMPINVIFSFSLTQIIDVDEKNQIITTNGWINQKWNDYKLVWDPRKYDNITQIHIAVDKLWKPDIVLYNNADSEYTKSILSTNLIVDYQGNVTWISSGIFKSSCPLDVRYYPFDSQNCYLKFASWAYDGTKIDILLNNNSGVQSYYITSTEWHLTMVKSEKQITFYSCCNEAYPYIDIMISIQRRPLFYIFNLILPCVLISIIALLGFYMPSDSGEKVTLGITSLLSTTVFLMLVAEGMPPTSEALPLIGIYYGVTIFIVSLATTMTVFTLNIHHYGIQGKEVPALIQCIAFKFLAPIMLLKINKYHSITNHVEWFYNKYKKEESSLEDKPFFKSKKENNNTFENFTKNDEEFQDDFLYVLDKLHITMERNEFRLAEKDIRNTRKLEWQQVALVLDRFFLILFIFGTLIISMAILFKRQIESLF</sequence>
<keyword evidence="12" id="KW-1015">Disulfide bond</keyword>
<reference evidence="22" key="1">
    <citation type="submission" date="2024-02" db="UniProtKB">
        <authorList>
            <consortium name="WormBaseParasite"/>
        </authorList>
    </citation>
    <scope>IDENTIFICATION</scope>
</reference>
<feature type="transmembrane region" description="Helical" evidence="19">
    <location>
        <begin position="432"/>
        <end position="457"/>
    </location>
</feature>
<dbReference type="GO" id="GO:0045211">
    <property type="term" value="C:postsynaptic membrane"/>
    <property type="evidence" value="ECO:0007669"/>
    <property type="project" value="UniProtKB-SubCell"/>
</dbReference>
<evidence type="ECO:0000256" key="10">
    <source>
        <dbReference type="ARBA" id="ARBA00023065"/>
    </source>
</evidence>
<dbReference type="WBParaSite" id="TCONS_00011948.p1">
    <property type="protein sequence ID" value="TCONS_00011948.p1"/>
    <property type="gene ID" value="XLOC_007063"/>
</dbReference>
<feature type="transmembrane region" description="Helical" evidence="19">
    <location>
        <begin position="463"/>
        <end position="481"/>
    </location>
</feature>
<comment type="similarity">
    <text evidence="2">Belongs to the ligand-gated ion channel (TC 1.A.9) family. Acetylcholine receptor (TC 1.A.9.1) subfamily.</text>
</comment>
<evidence type="ECO:0000256" key="6">
    <source>
        <dbReference type="ARBA" id="ARBA00022729"/>
    </source>
</evidence>
<dbReference type="FunFam" id="1.20.58.390:FF:000073">
    <property type="entry name" value="Neuronal acetylcholine receptor subunit alpha-9-II"/>
    <property type="match status" value="1"/>
</dbReference>
<evidence type="ECO:0000256" key="11">
    <source>
        <dbReference type="ARBA" id="ARBA00023136"/>
    </source>
</evidence>
<dbReference type="AlphaFoldDB" id="A0AAF5I2F7"/>
<proteinExistence type="inferred from homology"/>
<dbReference type="CDD" id="cd19051">
    <property type="entry name" value="LGIC_TM_cation"/>
    <property type="match status" value="1"/>
</dbReference>
<evidence type="ECO:0000256" key="13">
    <source>
        <dbReference type="ARBA" id="ARBA00023170"/>
    </source>
</evidence>
<evidence type="ECO:0000256" key="18">
    <source>
        <dbReference type="ARBA" id="ARBA00034104"/>
    </source>
</evidence>
<dbReference type="Gene3D" id="2.170.150.20">
    <property type="entry name" value="Peptide methionine sulfoxide reductase"/>
    <property type="match status" value="1"/>
</dbReference>
<keyword evidence="7 19" id="KW-1133">Transmembrane helix</keyword>
<dbReference type="InterPro" id="IPR038050">
    <property type="entry name" value="Neuro_actylchol_rec"/>
</dbReference>
<dbReference type="SUPFAM" id="SSF90112">
    <property type="entry name" value="Neurotransmitter-gated ion-channel transmembrane pore"/>
    <property type="match status" value="1"/>
</dbReference>
<evidence type="ECO:0000256" key="16">
    <source>
        <dbReference type="ARBA" id="ARBA00023286"/>
    </source>
</evidence>
<dbReference type="PRINTS" id="PR00252">
    <property type="entry name" value="NRIONCHANNEL"/>
</dbReference>
<dbReference type="InterPro" id="IPR002579">
    <property type="entry name" value="Met_Sox_Rdtase_MsrB_dom"/>
</dbReference>
<dbReference type="NCBIfam" id="TIGR00357">
    <property type="entry name" value="peptide-methionine (R)-S-oxide reductase MsrB"/>
    <property type="match status" value="1"/>
</dbReference>
<dbReference type="CDD" id="cd18997">
    <property type="entry name" value="LGIC_ECD_nAChR"/>
    <property type="match status" value="1"/>
</dbReference>
<keyword evidence="10 19" id="KW-0406">Ion transport</keyword>
<feature type="domain" description="MsrB" evidence="20">
    <location>
        <begin position="60"/>
        <end position="184"/>
    </location>
</feature>
<feature type="transmembrane region" description="Helical" evidence="19">
    <location>
        <begin position="207"/>
        <end position="228"/>
    </location>
</feature>
<dbReference type="GO" id="GO:0004888">
    <property type="term" value="F:transmembrane signaling receptor activity"/>
    <property type="evidence" value="ECO:0007669"/>
    <property type="project" value="InterPro"/>
</dbReference>
<evidence type="ECO:0000256" key="15">
    <source>
        <dbReference type="ARBA" id="ARBA00023257"/>
    </source>
</evidence>
<organism evidence="21 22">
    <name type="scientific">Strongyloides stercoralis</name>
    <name type="common">Threadworm</name>
    <dbReference type="NCBI Taxonomy" id="6248"/>
    <lineage>
        <taxon>Eukaryota</taxon>
        <taxon>Metazoa</taxon>
        <taxon>Ecdysozoa</taxon>
        <taxon>Nematoda</taxon>
        <taxon>Chromadorea</taxon>
        <taxon>Rhabditida</taxon>
        <taxon>Tylenchina</taxon>
        <taxon>Panagrolaimomorpha</taxon>
        <taxon>Strongyloidoidea</taxon>
        <taxon>Strongyloididae</taxon>
        <taxon>Strongyloides</taxon>
    </lineage>
</organism>
<keyword evidence="5 19" id="KW-0812">Transmembrane</keyword>
<evidence type="ECO:0000256" key="5">
    <source>
        <dbReference type="ARBA" id="ARBA00022692"/>
    </source>
</evidence>
<evidence type="ECO:0000256" key="19">
    <source>
        <dbReference type="RuleBase" id="RU000687"/>
    </source>
</evidence>
<evidence type="ECO:0000313" key="21">
    <source>
        <dbReference type="Proteomes" id="UP000035681"/>
    </source>
</evidence>
<dbReference type="NCBIfam" id="TIGR00860">
    <property type="entry name" value="LIC"/>
    <property type="match status" value="1"/>
</dbReference>
<dbReference type="InterPro" id="IPR002394">
    <property type="entry name" value="Nicotinic_acetylcholine_rcpt"/>
</dbReference>
<evidence type="ECO:0000256" key="14">
    <source>
        <dbReference type="ARBA" id="ARBA00023180"/>
    </source>
</evidence>
<dbReference type="PROSITE" id="PS51790">
    <property type="entry name" value="MSRB"/>
    <property type="match status" value="1"/>
</dbReference>
<evidence type="ECO:0000256" key="3">
    <source>
        <dbReference type="ARBA" id="ARBA00022448"/>
    </source>
</evidence>
<keyword evidence="9" id="KW-0770">Synapse</keyword>
<keyword evidence="4" id="KW-1003">Cell membrane</keyword>
<keyword evidence="15" id="KW-0628">Postsynaptic cell membrane</keyword>
<keyword evidence="3 19" id="KW-0813">Transport</keyword>
<evidence type="ECO:0000259" key="20">
    <source>
        <dbReference type="PROSITE" id="PS51790"/>
    </source>
</evidence>
<evidence type="ECO:0000256" key="7">
    <source>
        <dbReference type="ARBA" id="ARBA00022989"/>
    </source>
</evidence>
<protein>
    <submittedName>
        <fullName evidence="22">Neurotransmitter-gated ion-channel ligand-binding domain-containing protein</fullName>
    </submittedName>
</protein>
<dbReference type="FunFam" id="2.70.170.10:FF:000016">
    <property type="entry name" value="Nicotinic acetylcholine receptor subunit"/>
    <property type="match status" value="1"/>
</dbReference>
<keyword evidence="8" id="KW-0560">Oxidoreductase</keyword>
<dbReference type="GO" id="GO:0022848">
    <property type="term" value="F:acetylcholine-gated monoatomic cation-selective channel activity"/>
    <property type="evidence" value="ECO:0007669"/>
    <property type="project" value="InterPro"/>
</dbReference>
<evidence type="ECO:0000256" key="1">
    <source>
        <dbReference type="ARBA" id="ARBA00007174"/>
    </source>
</evidence>
<dbReference type="PROSITE" id="PS00236">
    <property type="entry name" value="NEUROTR_ION_CHANNEL"/>
    <property type="match status" value="1"/>
</dbReference>
<dbReference type="InterPro" id="IPR036734">
    <property type="entry name" value="Neur_chan_lig-bd_sf"/>
</dbReference>
<feature type="transmembrane region" description="Helical" evidence="19">
    <location>
        <begin position="493"/>
        <end position="516"/>
    </location>
</feature>
<dbReference type="Proteomes" id="UP000035681">
    <property type="component" value="Unplaced"/>
</dbReference>
<dbReference type="InterPro" id="IPR011057">
    <property type="entry name" value="Mss4-like_sf"/>
</dbReference>
<keyword evidence="13" id="KW-0675">Receptor</keyword>
<dbReference type="GO" id="GO:0033743">
    <property type="term" value="F:peptide-methionine (R)-S-oxide reductase activity"/>
    <property type="evidence" value="ECO:0007669"/>
    <property type="project" value="InterPro"/>
</dbReference>
<dbReference type="InterPro" id="IPR036719">
    <property type="entry name" value="Neuro-gated_channel_TM_sf"/>
</dbReference>
<dbReference type="PANTHER" id="PTHR18945">
    <property type="entry name" value="NEUROTRANSMITTER GATED ION CHANNEL"/>
    <property type="match status" value="1"/>
</dbReference>
<feature type="transmembrane region" description="Helical" evidence="19">
    <location>
        <begin position="639"/>
        <end position="661"/>
    </location>
</feature>
<dbReference type="InterPro" id="IPR006029">
    <property type="entry name" value="Neurotrans-gated_channel_TM"/>
</dbReference>
<dbReference type="Pfam" id="PF02932">
    <property type="entry name" value="Neur_chan_memb"/>
    <property type="match status" value="1"/>
</dbReference>
<evidence type="ECO:0000256" key="12">
    <source>
        <dbReference type="ARBA" id="ARBA00023157"/>
    </source>
</evidence>
<dbReference type="SUPFAM" id="SSF51316">
    <property type="entry name" value="Mss4-like"/>
    <property type="match status" value="1"/>
</dbReference>
<keyword evidence="17 19" id="KW-0407">Ion channel</keyword>
<dbReference type="InterPro" id="IPR006201">
    <property type="entry name" value="Neur_channel"/>
</dbReference>
<dbReference type="Pfam" id="PF01641">
    <property type="entry name" value="SelR"/>
    <property type="match status" value="1"/>
</dbReference>
<keyword evidence="14" id="KW-0325">Glycoprotein</keyword>
<dbReference type="PRINTS" id="PR00254">
    <property type="entry name" value="NICOTINICR"/>
</dbReference>
<evidence type="ECO:0000256" key="8">
    <source>
        <dbReference type="ARBA" id="ARBA00023002"/>
    </source>
</evidence>
<dbReference type="Pfam" id="PF02931">
    <property type="entry name" value="Neur_chan_LBD"/>
    <property type="match status" value="1"/>
</dbReference>
<name>A0AAF5I2F7_STRER</name>
<accession>A0AAF5I2F7</accession>
<dbReference type="SUPFAM" id="SSF63712">
    <property type="entry name" value="Nicotinic receptor ligand binding domain-like"/>
    <property type="match status" value="1"/>
</dbReference>
<dbReference type="InterPro" id="IPR006202">
    <property type="entry name" value="Neur_chan_lig-bd"/>
</dbReference>
<evidence type="ECO:0000256" key="17">
    <source>
        <dbReference type="ARBA" id="ARBA00023303"/>
    </source>
</evidence>
<keyword evidence="21" id="KW-1185">Reference proteome</keyword>
<comment type="subcellular location">
    <subcellularLocation>
        <location evidence="18">Postsynaptic cell membrane</location>
        <topology evidence="18">Multi-pass membrane protein</topology>
    </subcellularLocation>
</comment>